<dbReference type="GO" id="GO:0009002">
    <property type="term" value="F:serine-type D-Ala-D-Ala carboxypeptidase activity"/>
    <property type="evidence" value="ECO:0007669"/>
    <property type="project" value="UniProtKB-EC"/>
</dbReference>
<dbReference type="InterPro" id="IPR018044">
    <property type="entry name" value="Peptidase_S11"/>
</dbReference>
<dbReference type="SUPFAM" id="SSF56601">
    <property type="entry name" value="beta-lactamase/transpeptidase-like"/>
    <property type="match status" value="1"/>
</dbReference>
<keyword evidence="11" id="KW-0645">Protease</keyword>
<evidence type="ECO:0000256" key="8">
    <source>
        <dbReference type="PIRSR" id="PIRSR618044-2"/>
    </source>
</evidence>
<dbReference type="AlphaFoldDB" id="A0A6N2WDG8"/>
<feature type="domain" description="Peptidase S11 D-alanyl-D-alanine carboxypeptidase A N-terminal" evidence="10">
    <location>
        <begin position="75"/>
        <end position="303"/>
    </location>
</feature>
<keyword evidence="3 11" id="KW-0378">Hydrolase</keyword>
<evidence type="ECO:0000256" key="3">
    <source>
        <dbReference type="ARBA" id="ARBA00022801"/>
    </source>
</evidence>
<dbReference type="Gene3D" id="3.40.710.10">
    <property type="entry name" value="DD-peptidase/beta-lactamase superfamily"/>
    <property type="match status" value="1"/>
</dbReference>
<organism evidence="11">
    <name type="scientific">[Clostridium] nexile</name>
    <dbReference type="NCBI Taxonomy" id="29361"/>
    <lineage>
        <taxon>Bacteria</taxon>
        <taxon>Bacillati</taxon>
        <taxon>Bacillota</taxon>
        <taxon>Clostridia</taxon>
        <taxon>Lachnospirales</taxon>
        <taxon>Lachnospiraceae</taxon>
        <taxon>Tyzzerella</taxon>
    </lineage>
</organism>
<evidence type="ECO:0000256" key="4">
    <source>
        <dbReference type="ARBA" id="ARBA00022960"/>
    </source>
</evidence>
<dbReference type="PANTHER" id="PTHR21581">
    <property type="entry name" value="D-ALANYL-D-ALANINE CARBOXYPEPTIDASE"/>
    <property type="match status" value="1"/>
</dbReference>
<proteinExistence type="inferred from homology"/>
<evidence type="ECO:0000256" key="9">
    <source>
        <dbReference type="RuleBase" id="RU004016"/>
    </source>
</evidence>
<keyword evidence="4" id="KW-0133">Cell shape</keyword>
<protein>
    <submittedName>
        <fullName evidence="11">D-alanyl-D-alanine carboxypeptidase DacB</fullName>
        <ecNumber evidence="11">3.4.16.4</ecNumber>
    </submittedName>
</protein>
<dbReference type="EMBL" id="CACRTG010000046">
    <property type="protein sequence ID" value="VYT40615.1"/>
    <property type="molecule type" value="Genomic_DNA"/>
</dbReference>
<keyword evidence="11" id="KW-0121">Carboxypeptidase</keyword>
<feature type="active site" description="Proton acceptor" evidence="7">
    <location>
        <position position="102"/>
    </location>
</feature>
<dbReference type="PRINTS" id="PR00725">
    <property type="entry name" value="DADACBPTASE1"/>
</dbReference>
<keyword evidence="2" id="KW-0732">Signal</keyword>
<dbReference type="GO" id="GO:0006508">
    <property type="term" value="P:proteolysis"/>
    <property type="evidence" value="ECO:0007669"/>
    <property type="project" value="InterPro"/>
</dbReference>
<dbReference type="InterPro" id="IPR001967">
    <property type="entry name" value="Peptidase_S11_N"/>
</dbReference>
<dbReference type="PROSITE" id="PS51257">
    <property type="entry name" value="PROKAR_LIPOPROTEIN"/>
    <property type="match status" value="1"/>
</dbReference>
<evidence type="ECO:0000256" key="5">
    <source>
        <dbReference type="ARBA" id="ARBA00022984"/>
    </source>
</evidence>
<dbReference type="Pfam" id="PF00768">
    <property type="entry name" value="Peptidase_S11"/>
    <property type="match status" value="1"/>
</dbReference>
<dbReference type="InterPro" id="IPR012338">
    <property type="entry name" value="Beta-lactam/transpept-like"/>
</dbReference>
<keyword evidence="5" id="KW-0573">Peptidoglycan synthesis</keyword>
<feature type="active site" description="Acyl-ester intermediate" evidence="7">
    <location>
        <position position="99"/>
    </location>
</feature>
<name>A0A6N2WDG8_9FIRM</name>
<evidence type="ECO:0000256" key="6">
    <source>
        <dbReference type="ARBA" id="ARBA00023316"/>
    </source>
</evidence>
<dbReference type="GO" id="GO:0008360">
    <property type="term" value="P:regulation of cell shape"/>
    <property type="evidence" value="ECO:0007669"/>
    <property type="project" value="UniProtKB-KW"/>
</dbReference>
<evidence type="ECO:0000256" key="1">
    <source>
        <dbReference type="ARBA" id="ARBA00007164"/>
    </source>
</evidence>
<evidence type="ECO:0000256" key="2">
    <source>
        <dbReference type="ARBA" id="ARBA00022729"/>
    </source>
</evidence>
<feature type="binding site" evidence="8">
    <location>
        <position position="272"/>
    </location>
    <ligand>
        <name>substrate</name>
    </ligand>
</feature>
<dbReference type="GO" id="GO:0071555">
    <property type="term" value="P:cell wall organization"/>
    <property type="evidence" value="ECO:0007669"/>
    <property type="project" value="UniProtKB-KW"/>
</dbReference>
<evidence type="ECO:0000259" key="10">
    <source>
        <dbReference type="Pfam" id="PF00768"/>
    </source>
</evidence>
<reference evidence="11" key="1">
    <citation type="submission" date="2019-11" db="EMBL/GenBank/DDBJ databases">
        <authorList>
            <person name="Feng L."/>
        </authorList>
    </citation>
    <scope>NUCLEOTIDE SEQUENCE</scope>
    <source>
        <strain evidence="11">CnexileLFYP112</strain>
    </source>
</reference>
<evidence type="ECO:0000313" key="11">
    <source>
        <dbReference type="EMBL" id="VYT40615.1"/>
    </source>
</evidence>
<comment type="similarity">
    <text evidence="1 9">Belongs to the peptidase S11 family.</text>
</comment>
<dbReference type="EC" id="3.4.16.4" evidence="11"/>
<gene>
    <name evidence="11" type="primary">dacB_2</name>
    <name evidence="11" type="ORF">CNLFYP112_00960</name>
</gene>
<sequence length="324" mass="35492">MRCIDKKRRLLSIILIIAILSAGCISKKEKIVTEYETTNYDRYLYEGELFANQLCVSNENVSLNDFEAASSLHAAALFGVDQKKVFLSEHMHDRLFPASTTKILTLYLALKYGTLSDEVTVSKNAVSVPSDSSVAGLREGEQLTLEDLLYGLMLPSGNDSAVAIAEHISGSVDAFVQLMNQEANALGATNSHFVNPHGYHDKDHYTTAYDLYLIFNQGIQNEKFVDIISSPSYTTDIKEPDGSVRSVTWRQSNLFVNGTRTAPENVTVVGGKTGTTDEAGACLVLYEQDSQSRPYISVVMGAESKNALYTTMDSLLSTIPGLSQ</sequence>
<accession>A0A6N2WDG8</accession>
<evidence type="ECO:0000256" key="7">
    <source>
        <dbReference type="PIRSR" id="PIRSR618044-1"/>
    </source>
</evidence>
<dbReference type="GO" id="GO:0009252">
    <property type="term" value="P:peptidoglycan biosynthetic process"/>
    <property type="evidence" value="ECO:0007669"/>
    <property type="project" value="UniProtKB-KW"/>
</dbReference>
<keyword evidence="6" id="KW-0961">Cell wall biogenesis/degradation</keyword>
<dbReference type="PANTHER" id="PTHR21581:SF6">
    <property type="entry name" value="TRAFFICKING PROTEIN PARTICLE COMPLEX SUBUNIT 12"/>
    <property type="match status" value="1"/>
</dbReference>
<feature type="active site" evidence="7">
    <location>
        <position position="156"/>
    </location>
</feature>